<dbReference type="SUPFAM" id="SSF51735">
    <property type="entry name" value="NAD(P)-binding Rossmann-fold domains"/>
    <property type="match status" value="1"/>
</dbReference>
<dbReference type="Proteomes" id="UP001149009">
    <property type="component" value="Unassembled WGS sequence"/>
</dbReference>
<comment type="similarity">
    <text evidence="1">Belongs to the short-chain dehydrogenases/reductases (SDR) family.</text>
</comment>
<dbReference type="InterPro" id="IPR036291">
    <property type="entry name" value="NAD(P)-bd_dom_sf"/>
</dbReference>
<evidence type="ECO:0000259" key="4">
    <source>
        <dbReference type="SMART" id="SM00822"/>
    </source>
</evidence>
<evidence type="ECO:0000256" key="3">
    <source>
        <dbReference type="SAM" id="MobiDB-lite"/>
    </source>
</evidence>
<dbReference type="PRINTS" id="PR00080">
    <property type="entry name" value="SDRFAMILY"/>
</dbReference>
<accession>A0A9X3B7M2</accession>
<dbReference type="PROSITE" id="PS00061">
    <property type="entry name" value="ADH_SHORT"/>
    <property type="match status" value="1"/>
</dbReference>
<dbReference type="SMART" id="SM00822">
    <property type="entry name" value="PKS_KR"/>
    <property type="match status" value="1"/>
</dbReference>
<feature type="compositionally biased region" description="Polar residues" evidence="3">
    <location>
        <begin position="265"/>
        <end position="279"/>
    </location>
</feature>
<organism evidence="5 6">
    <name type="scientific">Chelativorans petroleitrophicus</name>
    <dbReference type="NCBI Taxonomy" id="2975484"/>
    <lineage>
        <taxon>Bacteria</taxon>
        <taxon>Pseudomonadati</taxon>
        <taxon>Pseudomonadota</taxon>
        <taxon>Alphaproteobacteria</taxon>
        <taxon>Hyphomicrobiales</taxon>
        <taxon>Phyllobacteriaceae</taxon>
        <taxon>Chelativorans</taxon>
    </lineage>
</organism>
<feature type="region of interest" description="Disordered" evidence="3">
    <location>
        <begin position="255"/>
        <end position="279"/>
    </location>
</feature>
<dbReference type="Pfam" id="PF13561">
    <property type="entry name" value="adh_short_C2"/>
    <property type="match status" value="1"/>
</dbReference>
<dbReference type="PRINTS" id="PR00081">
    <property type="entry name" value="GDHRDH"/>
</dbReference>
<feature type="domain" description="Ketoreductase" evidence="4">
    <location>
        <begin position="14"/>
        <end position="188"/>
    </location>
</feature>
<dbReference type="PANTHER" id="PTHR24321">
    <property type="entry name" value="DEHYDROGENASES, SHORT CHAIN"/>
    <property type="match status" value="1"/>
</dbReference>
<evidence type="ECO:0000313" key="5">
    <source>
        <dbReference type="EMBL" id="MCT8991943.1"/>
    </source>
</evidence>
<reference evidence="5" key="1">
    <citation type="submission" date="2022-08" db="EMBL/GenBank/DDBJ databases">
        <title>Chelativorans sichuanense sp. nov., a paraffin oil-degrading bacterium isolated from a mixture of oil-based drill cuttings and paddy soil.</title>
        <authorList>
            <person name="Yu J."/>
            <person name="Liu H."/>
            <person name="Chen Q."/>
        </authorList>
    </citation>
    <scope>NUCLEOTIDE SEQUENCE</scope>
    <source>
        <strain evidence="5">SCAU 2101</strain>
    </source>
</reference>
<dbReference type="Gene3D" id="3.40.50.720">
    <property type="entry name" value="NAD(P)-binding Rossmann-like Domain"/>
    <property type="match status" value="1"/>
</dbReference>
<dbReference type="NCBIfam" id="NF005559">
    <property type="entry name" value="PRK07231.1"/>
    <property type="match status" value="1"/>
</dbReference>
<dbReference type="AlphaFoldDB" id="A0A9X3B7M2"/>
<keyword evidence="6" id="KW-1185">Reference proteome</keyword>
<dbReference type="GO" id="GO:0016491">
    <property type="term" value="F:oxidoreductase activity"/>
    <property type="evidence" value="ECO:0007669"/>
    <property type="project" value="UniProtKB-KW"/>
</dbReference>
<keyword evidence="2" id="KW-0560">Oxidoreductase</keyword>
<gene>
    <name evidence="5" type="ORF">NYR54_16880</name>
</gene>
<dbReference type="InterPro" id="IPR057326">
    <property type="entry name" value="KR_dom"/>
</dbReference>
<comment type="caution">
    <text evidence="5">The sequence shown here is derived from an EMBL/GenBank/DDBJ whole genome shotgun (WGS) entry which is preliminary data.</text>
</comment>
<evidence type="ECO:0000256" key="2">
    <source>
        <dbReference type="ARBA" id="ARBA00023002"/>
    </source>
</evidence>
<dbReference type="InterPro" id="IPR002347">
    <property type="entry name" value="SDR_fam"/>
</dbReference>
<protein>
    <submittedName>
        <fullName evidence="5">SDR family oxidoreductase</fullName>
    </submittedName>
</protein>
<dbReference type="InterPro" id="IPR020904">
    <property type="entry name" value="Sc_DH/Rdtase_CS"/>
</dbReference>
<sequence length="279" mass="28503">MSPDRKVAGRFGGQVALVTGAAGGIGFAIAGRLASEGAAVLMTDVDEVRLADAAEALRAEGAEVETAAADLASAQDRARLVPVALAHWNRLDILVNNAAFHGERRAFTEASEEEFERIFAVNVTATAVLCRAAAGPMQEQGAGAIINIGSIQADLPVPTYAAYVASKGAIAALTRALAVELAPRIRVNAVLPGVIATDSFKQTLAEGATVSKPASMTAALLGREGHASEVAAAVAFLASAEAAFITGAALPVDGGRSISRRPDPFQSSFGEQEQSGNPE</sequence>
<dbReference type="FunFam" id="3.40.50.720:FF:000084">
    <property type="entry name" value="Short-chain dehydrogenase reductase"/>
    <property type="match status" value="1"/>
</dbReference>
<dbReference type="CDD" id="cd05233">
    <property type="entry name" value="SDR_c"/>
    <property type="match status" value="1"/>
</dbReference>
<proteinExistence type="inferred from homology"/>
<dbReference type="PANTHER" id="PTHR24321:SF15">
    <property type="entry name" value="OXIDOREDUCTASE UCPA"/>
    <property type="match status" value="1"/>
</dbReference>
<name>A0A9X3B7M2_9HYPH</name>
<dbReference type="EMBL" id="JAODNV010000021">
    <property type="protein sequence ID" value="MCT8991943.1"/>
    <property type="molecule type" value="Genomic_DNA"/>
</dbReference>
<evidence type="ECO:0000256" key="1">
    <source>
        <dbReference type="ARBA" id="ARBA00006484"/>
    </source>
</evidence>
<dbReference type="RefSeq" id="WP_261516882.1">
    <property type="nucleotide sequence ID" value="NZ_JAODNV010000021.1"/>
</dbReference>
<evidence type="ECO:0000313" key="6">
    <source>
        <dbReference type="Proteomes" id="UP001149009"/>
    </source>
</evidence>